<dbReference type="PANTHER" id="PTHR34309:SF1">
    <property type="entry name" value="PROTEIN GLCG"/>
    <property type="match status" value="1"/>
</dbReference>
<dbReference type="GeneID" id="54416090"/>
<dbReference type="Gene3D" id="3.30.450.150">
    <property type="entry name" value="Haem-degrading domain"/>
    <property type="match status" value="1"/>
</dbReference>
<evidence type="ECO:0000313" key="3">
    <source>
        <dbReference type="RefSeq" id="XP_033537411.1"/>
    </source>
</evidence>
<name>A0A6G1GD01_9PEZI</name>
<reference evidence="1 3" key="1">
    <citation type="submission" date="2020-01" db="EMBL/GenBank/DDBJ databases">
        <authorList>
            <consortium name="DOE Joint Genome Institute"/>
            <person name="Haridas S."/>
            <person name="Albert R."/>
            <person name="Binder M."/>
            <person name="Bloem J."/>
            <person name="Labutti K."/>
            <person name="Salamov A."/>
            <person name="Andreopoulos B."/>
            <person name="Baker S.E."/>
            <person name="Barry K."/>
            <person name="Bills G."/>
            <person name="Bluhm B.H."/>
            <person name="Cannon C."/>
            <person name="Castanera R."/>
            <person name="Culley D.E."/>
            <person name="Daum C."/>
            <person name="Ezra D."/>
            <person name="Gonzalez J.B."/>
            <person name="Henrissat B."/>
            <person name="Kuo A."/>
            <person name="Liang C."/>
            <person name="Lipzen A."/>
            <person name="Lutzoni F."/>
            <person name="Magnuson J."/>
            <person name="Mondo S."/>
            <person name="Nolan M."/>
            <person name="Ohm R."/>
            <person name="Pangilinan J."/>
            <person name="Park H.-J."/>
            <person name="Ramirez L."/>
            <person name="Alfaro M."/>
            <person name="Sun H."/>
            <person name="Tritt A."/>
            <person name="Yoshinaga Y."/>
            <person name="Zwiers L.-H."/>
            <person name="Turgeon B.G."/>
            <person name="Goodwin S.B."/>
            <person name="Spatafora J.W."/>
            <person name="Crous P.W."/>
            <person name="Grigoriev I.V."/>
        </authorList>
    </citation>
    <scope>NUCLEOTIDE SEQUENCE</scope>
    <source>
        <strain evidence="1 3">CBS 781.70</strain>
    </source>
</reference>
<protein>
    <submittedName>
        <fullName evidence="1 3">DUF336-domain-containing protein</fullName>
    </submittedName>
</protein>
<dbReference type="SUPFAM" id="SSF143744">
    <property type="entry name" value="GlcG-like"/>
    <property type="match status" value="1"/>
</dbReference>
<dbReference type="Proteomes" id="UP000504638">
    <property type="component" value="Unplaced"/>
</dbReference>
<keyword evidence="2" id="KW-1185">Reference proteome</keyword>
<reference evidence="3" key="2">
    <citation type="submission" date="2020-04" db="EMBL/GenBank/DDBJ databases">
        <authorList>
            <consortium name="NCBI Genome Project"/>
        </authorList>
    </citation>
    <scope>NUCLEOTIDE SEQUENCE</scope>
    <source>
        <strain evidence="3">CBS 781.70</strain>
    </source>
</reference>
<gene>
    <name evidence="1 3" type="ORF">P152DRAFT_371439</name>
</gene>
<dbReference type="Pfam" id="PF03928">
    <property type="entry name" value="HbpS-like"/>
    <property type="match status" value="1"/>
</dbReference>
<organism evidence="1">
    <name type="scientific">Eremomyces bilateralis CBS 781.70</name>
    <dbReference type="NCBI Taxonomy" id="1392243"/>
    <lineage>
        <taxon>Eukaryota</taxon>
        <taxon>Fungi</taxon>
        <taxon>Dikarya</taxon>
        <taxon>Ascomycota</taxon>
        <taxon>Pezizomycotina</taxon>
        <taxon>Dothideomycetes</taxon>
        <taxon>Dothideomycetes incertae sedis</taxon>
        <taxon>Eremomycetales</taxon>
        <taxon>Eremomycetaceae</taxon>
        <taxon>Eremomyces</taxon>
    </lineage>
</organism>
<proteinExistence type="predicted"/>
<evidence type="ECO:0000313" key="2">
    <source>
        <dbReference type="Proteomes" id="UP000504638"/>
    </source>
</evidence>
<dbReference type="InterPro" id="IPR052517">
    <property type="entry name" value="GlcG_carb_metab_protein"/>
</dbReference>
<feature type="non-terminal residue" evidence="1">
    <location>
        <position position="126"/>
    </location>
</feature>
<dbReference type="PANTHER" id="PTHR34309">
    <property type="entry name" value="SLR1406 PROTEIN"/>
    <property type="match status" value="1"/>
</dbReference>
<dbReference type="AlphaFoldDB" id="A0A6G1GD01"/>
<dbReference type="RefSeq" id="XP_033537411.1">
    <property type="nucleotide sequence ID" value="XM_033675520.1"/>
</dbReference>
<dbReference type="OrthoDB" id="5075159at2759"/>
<feature type="non-terminal residue" evidence="1">
    <location>
        <position position="1"/>
    </location>
</feature>
<dbReference type="InterPro" id="IPR005624">
    <property type="entry name" value="PduO/GlcC-like"/>
</dbReference>
<evidence type="ECO:0000313" key="1">
    <source>
        <dbReference type="EMBL" id="KAF1815780.1"/>
    </source>
</evidence>
<sequence>AGQIISAVEAQAASISVPQNIAITDPAGHLLAFKRMEGAALVSIDVALKKAKTVSLFGGRFGTDDLTNLVTAGSAFQGLEQTNGGLVVIGGGLPIKVGGTFVGGLGVSGGLAAQDVECAEAGVAAV</sequence>
<dbReference type="InterPro" id="IPR038084">
    <property type="entry name" value="PduO/GlcC-like_sf"/>
</dbReference>
<reference evidence="3" key="3">
    <citation type="submission" date="2025-04" db="UniProtKB">
        <authorList>
            <consortium name="RefSeq"/>
        </authorList>
    </citation>
    <scope>IDENTIFICATION</scope>
    <source>
        <strain evidence="3">CBS 781.70</strain>
    </source>
</reference>
<accession>A0A6G1GD01</accession>
<dbReference type="EMBL" id="ML975151">
    <property type="protein sequence ID" value="KAF1815780.1"/>
    <property type="molecule type" value="Genomic_DNA"/>
</dbReference>